<evidence type="ECO:0000256" key="12">
    <source>
        <dbReference type="SAM" id="Phobius"/>
    </source>
</evidence>
<dbReference type="InterPro" id="IPR008962">
    <property type="entry name" value="PapD-like_sf"/>
</dbReference>
<evidence type="ECO:0000313" key="15">
    <source>
        <dbReference type="Proteomes" id="UP000054776"/>
    </source>
</evidence>
<keyword evidence="8" id="KW-0496">Mitochondrion</keyword>
<dbReference type="InterPro" id="IPR038552">
    <property type="entry name" value="Tim21_IMS_sf"/>
</dbReference>
<comment type="similarity">
    <text evidence="2">Belongs to the universal ribosomal protein uL2 family.</text>
</comment>
<dbReference type="SUPFAM" id="SSF49354">
    <property type="entry name" value="PapD-like"/>
    <property type="match status" value="1"/>
</dbReference>
<dbReference type="GO" id="GO:1990904">
    <property type="term" value="C:ribonucleoprotein complex"/>
    <property type="evidence" value="ECO:0007669"/>
    <property type="project" value="UniProtKB-KW"/>
</dbReference>
<dbReference type="InterPro" id="IPR022669">
    <property type="entry name" value="Ribosomal_uL2_C"/>
</dbReference>
<evidence type="ECO:0000256" key="10">
    <source>
        <dbReference type="ARBA" id="ARBA00023274"/>
    </source>
</evidence>
<dbReference type="Pfam" id="PF03947">
    <property type="entry name" value="Ribosomal_L2_C"/>
    <property type="match status" value="1"/>
</dbReference>
<dbReference type="Pfam" id="PF08294">
    <property type="entry name" value="TIM21"/>
    <property type="match status" value="1"/>
</dbReference>
<dbReference type="PANTHER" id="PTHR13032:SF6">
    <property type="entry name" value="MITOCHONDRIAL IMPORT INNER MEMBRANE TRANSLOCASE SUBUNIT TIM21"/>
    <property type="match status" value="1"/>
</dbReference>
<comment type="subcellular location">
    <subcellularLocation>
        <location evidence="1">Mitochondrion membrane</location>
        <topology evidence="1">Single-pass membrane protein</topology>
    </subcellularLocation>
</comment>
<evidence type="ECO:0000256" key="7">
    <source>
        <dbReference type="ARBA" id="ARBA00022989"/>
    </source>
</evidence>
<sequence length="883" mass="99699">MLVGMEFFKRCSRSAICYRHAAVLFRQVCSSPNSILILRHHRPYVIGNVRVGMCLSGRNSSTNSKDKSLDKCNETQSPDSTVINRLLTDDAKAPATTVQKITQASKDFGYFSIVVACVAVTGVIVYCIVSELFSNQRPSKIYSNAFKLVKAHPEVELILGNPIKAYGGPITRRGRRRHVDHLEYEKDGKNYLRMKFYVEGSIAKGTVLLEMQQTGLFENVLSSLIIAMHDKLPQLSISSVDVVCYGLGAFYECKDALCQLVLLELLCENAMFSGKKWIFDPIFSDVEKNILVSKGWTLIAENERGLRLASVPTLFYMPHCERELYNNVLYANRHSTFLNLVFFGNSFKVMSDSIVEENENLTTFRYLLNASQLAKELPLSNTSSFGEAFYATCIQYFFCGAVMIATFLGRSLCQVSLRCMHALSSKTQKVLRPPSLIITNRRFLPKPGPNIQYKFDLTPLKCMPYTHKPIKIRRLGGRNPETGKKVNQRVGGGYKFDWLWISFRRIGPTDGTVYEEKVIEVRRDGIQTAFIALVAGTRGRRWILATENMKAGDVIKTSCHLPRILIKAEEGDSWPVGALVPGTVVNSVELYPGCPDERILAKNAGTSVIIQKRVDNRVVILLPNKHELRILPECMATVGRLSNVNRNKEHWGSMNMKRRMGIRQGSGLWHRKDGYCGRKIHPLPPAKTVDGPPGPAPENYSVSLNKRHMNALFVSFCSCSVRHTVRFGMHLKKEKLKRAAQSVEINPKEEIILQAPYDNIKIIEVNAFNHSDFPILYKFRTNRPDGIQINPVYGYIKPGDGEIFAVEFLPISGIPPFTDRCTLHCVALPKNYSTSTRPRDMWKKPVVKVMAAERKVIRITYLNEAGHLYPKSVEAVYDDRDDD</sequence>
<dbReference type="Gene3D" id="2.30.30.30">
    <property type="match status" value="1"/>
</dbReference>
<dbReference type="GO" id="GO:0030150">
    <property type="term" value="P:protein import into mitochondrial matrix"/>
    <property type="evidence" value="ECO:0007669"/>
    <property type="project" value="InterPro"/>
</dbReference>
<evidence type="ECO:0000259" key="13">
    <source>
        <dbReference type="PROSITE" id="PS50202"/>
    </source>
</evidence>
<keyword evidence="7 12" id="KW-1133">Transmembrane helix</keyword>
<dbReference type="Pfam" id="PF07985">
    <property type="entry name" value="SRR1"/>
    <property type="match status" value="1"/>
</dbReference>
<name>A0A0V1BBB1_TRISP</name>
<dbReference type="Gene3D" id="3.10.450.320">
    <property type="entry name" value="Mitochondrial import inner membrane translocase subunit Tim21"/>
    <property type="match status" value="1"/>
</dbReference>
<dbReference type="PROSITE" id="PS50202">
    <property type="entry name" value="MSP"/>
    <property type="match status" value="1"/>
</dbReference>
<evidence type="ECO:0000256" key="9">
    <source>
        <dbReference type="ARBA" id="ARBA00023136"/>
    </source>
</evidence>
<dbReference type="Proteomes" id="UP000054776">
    <property type="component" value="Unassembled WGS sequence"/>
</dbReference>
<dbReference type="Gene3D" id="2.60.40.10">
    <property type="entry name" value="Immunoglobulins"/>
    <property type="match status" value="1"/>
</dbReference>
<dbReference type="SUPFAM" id="SSF50104">
    <property type="entry name" value="Translation proteins SH3-like domain"/>
    <property type="match status" value="1"/>
</dbReference>
<comment type="similarity">
    <text evidence="3">Belongs to the TIM21 family.</text>
</comment>
<organism evidence="14 15">
    <name type="scientific">Trichinella spiralis</name>
    <name type="common">Trichina worm</name>
    <dbReference type="NCBI Taxonomy" id="6334"/>
    <lineage>
        <taxon>Eukaryota</taxon>
        <taxon>Metazoa</taxon>
        <taxon>Ecdysozoa</taxon>
        <taxon>Nematoda</taxon>
        <taxon>Enoplea</taxon>
        <taxon>Dorylaimia</taxon>
        <taxon>Trichinellida</taxon>
        <taxon>Trichinellidae</taxon>
        <taxon>Trichinella</taxon>
    </lineage>
</organism>
<dbReference type="InterPro" id="IPR008991">
    <property type="entry name" value="Translation_prot_SH3-like_sf"/>
</dbReference>
<dbReference type="Pfam" id="PF00635">
    <property type="entry name" value="Motile_Sperm"/>
    <property type="match status" value="1"/>
</dbReference>
<dbReference type="InterPro" id="IPR022666">
    <property type="entry name" value="Ribosomal_uL2_RNA-bd_dom"/>
</dbReference>
<dbReference type="EMBL" id="JYDH01000070">
    <property type="protein sequence ID" value="KRY34260.1"/>
    <property type="molecule type" value="Genomic_DNA"/>
</dbReference>
<evidence type="ECO:0000256" key="6">
    <source>
        <dbReference type="ARBA" id="ARBA00022980"/>
    </source>
</evidence>
<keyword evidence="4 12" id="KW-0812">Transmembrane</keyword>
<dbReference type="OrthoDB" id="268576at2759"/>
<keyword evidence="10" id="KW-0687">Ribonucleoprotein</keyword>
<dbReference type="InterPro" id="IPR014722">
    <property type="entry name" value="Rib_uL2_dom2"/>
</dbReference>
<dbReference type="InterPro" id="IPR012340">
    <property type="entry name" value="NA-bd_OB-fold"/>
</dbReference>
<dbReference type="SMART" id="SM01382">
    <property type="entry name" value="Ribosomal_L2_C"/>
    <property type="match status" value="1"/>
</dbReference>
<gene>
    <name evidence="14" type="primary">timm21</name>
    <name evidence="14" type="ORF">T01_7349</name>
</gene>
<reference evidence="14 15" key="1">
    <citation type="submission" date="2015-01" db="EMBL/GenBank/DDBJ databases">
        <title>Evolution of Trichinella species and genotypes.</title>
        <authorList>
            <person name="Korhonen P.K."/>
            <person name="Edoardo P."/>
            <person name="Giuseppe L.R."/>
            <person name="Gasser R.B."/>
        </authorList>
    </citation>
    <scope>NUCLEOTIDE SEQUENCE [LARGE SCALE GENOMIC DNA]</scope>
    <source>
        <strain evidence="14">ISS3</strain>
    </source>
</reference>
<dbReference type="GO" id="GO:0003735">
    <property type="term" value="F:structural constituent of ribosome"/>
    <property type="evidence" value="ECO:0007669"/>
    <property type="project" value="InterPro"/>
</dbReference>
<keyword evidence="9 12" id="KW-0472">Membrane</keyword>
<dbReference type="STRING" id="6334.A0A0V1BBB1"/>
<evidence type="ECO:0000256" key="11">
    <source>
        <dbReference type="ARBA" id="ARBA00031620"/>
    </source>
</evidence>
<dbReference type="InterPro" id="IPR000535">
    <property type="entry name" value="MSP_dom"/>
</dbReference>
<evidence type="ECO:0000256" key="8">
    <source>
        <dbReference type="ARBA" id="ARBA00023128"/>
    </source>
</evidence>
<dbReference type="Gene3D" id="2.40.50.140">
    <property type="entry name" value="Nucleic acid-binding proteins"/>
    <property type="match status" value="1"/>
</dbReference>
<evidence type="ECO:0000256" key="3">
    <source>
        <dbReference type="ARBA" id="ARBA00010867"/>
    </source>
</evidence>
<dbReference type="InterPro" id="IPR012942">
    <property type="entry name" value="SRR1-like"/>
</dbReference>
<feature type="domain" description="MSP" evidence="13">
    <location>
        <begin position="742"/>
        <end position="860"/>
    </location>
</feature>
<evidence type="ECO:0000256" key="5">
    <source>
        <dbReference type="ARBA" id="ARBA00022946"/>
    </source>
</evidence>
<keyword evidence="5" id="KW-0809">Transit peptide</keyword>
<dbReference type="InParanoid" id="A0A0V1BBB1"/>
<dbReference type="AlphaFoldDB" id="A0A0V1BBB1"/>
<dbReference type="GO" id="GO:0005744">
    <property type="term" value="C:TIM23 mitochondrial import inner membrane translocase complex"/>
    <property type="evidence" value="ECO:0007669"/>
    <property type="project" value="InterPro"/>
</dbReference>
<evidence type="ECO:0000313" key="14">
    <source>
        <dbReference type="EMBL" id="KRY34260.1"/>
    </source>
</evidence>
<keyword evidence="15" id="KW-1185">Reference proteome</keyword>
<dbReference type="eggNOG" id="KOG0438">
    <property type="taxonomic scope" value="Eukaryota"/>
</dbReference>
<dbReference type="GO" id="GO:0005840">
    <property type="term" value="C:ribosome"/>
    <property type="evidence" value="ECO:0007669"/>
    <property type="project" value="UniProtKB-KW"/>
</dbReference>
<dbReference type="PANTHER" id="PTHR13032">
    <property type="entry name" value="MITOCHONDRIAL IMPORT INNER MEMBRANE TRANSLOCASE SUBUNIT TIM21"/>
    <property type="match status" value="1"/>
</dbReference>
<dbReference type="SMART" id="SM01383">
    <property type="entry name" value="Ribosomal_L2"/>
    <property type="match status" value="1"/>
</dbReference>
<evidence type="ECO:0000256" key="4">
    <source>
        <dbReference type="ARBA" id="ARBA00022692"/>
    </source>
</evidence>
<evidence type="ECO:0000256" key="1">
    <source>
        <dbReference type="ARBA" id="ARBA00004304"/>
    </source>
</evidence>
<evidence type="ECO:0000256" key="2">
    <source>
        <dbReference type="ARBA" id="ARBA00005636"/>
    </source>
</evidence>
<dbReference type="SUPFAM" id="SSF50249">
    <property type="entry name" value="Nucleic acid-binding proteins"/>
    <property type="match status" value="1"/>
</dbReference>
<feature type="transmembrane region" description="Helical" evidence="12">
    <location>
        <begin position="108"/>
        <end position="129"/>
    </location>
</feature>
<proteinExistence type="inferred from homology"/>
<dbReference type="InterPro" id="IPR013783">
    <property type="entry name" value="Ig-like_fold"/>
</dbReference>
<protein>
    <recommendedName>
        <fullName evidence="11">TIM21-like protein, mitochondrial</fullName>
    </recommendedName>
</protein>
<keyword evidence="6 14" id="KW-0689">Ribosomal protein</keyword>
<dbReference type="GO" id="GO:0006412">
    <property type="term" value="P:translation"/>
    <property type="evidence" value="ECO:0007669"/>
    <property type="project" value="InterPro"/>
</dbReference>
<accession>A0A0V1BBB1</accession>
<dbReference type="eggNOG" id="KOG3131">
    <property type="taxonomic scope" value="Eukaryota"/>
</dbReference>
<dbReference type="InterPro" id="IPR013261">
    <property type="entry name" value="Tim21"/>
</dbReference>
<comment type="caution">
    <text evidence="14">The sequence shown here is derived from an EMBL/GenBank/DDBJ whole genome shotgun (WGS) entry which is preliminary data.</text>
</comment>